<feature type="transmembrane region" description="Helical" evidence="6">
    <location>
        <begin position="169"/>
        <end position="194"/>
    </location>
</feature>
<keyword evidence="2 6" id="KW-0812">Transmembrane</keyword>
<evidence type="ECO:0000313" key="8">
    <source>
        <dbReference type="EMBL" id="QDO87521.1"/>
    </source>
</evidence>
<evidence type="ECO:0000256" key="2">
    <source>
        <dbReference type="ARBA" id="ARBA00022692"/>
    </source>
</evidence>
<feature type="transmembrane region" description="Helical" evidence="6">
    <location>
        <begin position="368"/>
        <end position="391"/>
    </location>
</feature>
<dbReference type="GO" id="GO:0022857">
    <property type="term" value="F:transmembrane transporter activity"/>
    <property type="evidence" value="ECO:0007669"/>
    <property type="project" value="InterPro"/>
</dbReference>
<dbReference type="InterPro" id="IPR010645">
    <property type="entry name" value="MFS_4"/>
</dbReference>
<dbReference type="InterPro" id="IPR036259">
    <property type="entry name" value="MFS_trans_sf"/>
</dbReference>
<feature type="transmembrane region" description="Helical" evidence="6">
    <location>
        <begin position="244"/>
        <end position="267"/>
    </location>
</feature>
<organism evidence="8 9">
    <name type="scientific">Ornithinimicrobium ciconiae</name>
    <dbReference type="NCBI Taxonomy" id="2594265"/>
    <lineage>
        <taxon>Bacteria</taxon>
        <taxon>Bacillati</taxon>
        <taxon>Actinomycetota</taxon>
        <taxon>Actinomycetes</taxon>
        <taxon>Micrococcales</taxon>
        <taxon>Ornithinimicrobiaceae</taxon>
        <taxon>Ornithinimicrobium</taxon>
    </lineage>
</organism>
<feature type="transmembrane region" description="Helical" evidence="6">
    <location>
        <begin position="139"/>
        <end position="157"/>
    </location>
</feature>
<dbReference type="OrthoDB" id="9797953at2"/>
<dbReference type="Gene3D" id="1.20.1250.20">
    <property type="entry name" value="MFS general substrate transporter like domains"/>
    <property type="match status" value="2"/>
</dbReference>
<feature type="transmembrane region" description="Helical" evidence="6">
    <location>
        <begin position="397"/>
        <end position="417"/>
    </location>
</feature>
<dbReference type="InterPro" id="IPR020846">
    <property type="entry name" value="MFS_dom"/>
</dbReference>
<accession>A0A516G7L2</accession>
<feature type="transmembrane region" description="Helical" evidence="6">
    <location>
        <begin position="111"/>
        <end position="133"/>
    </location>
</feature>
<feature type="transmembrane region" description="Helical" evidence="6">
    <location>
        <begin position="279"/>
        <end position="298"/>
    </location>
</feature>
<evidence type="ECO:0000256" key="5">
    <source>
        <dbReference type="SAM" id="MobiDB-lite"/>
    </source>
</evidence>
<dbReference type="PANTHER" id="PTHR23537">
    <property type="match status" value="1"/>
</dbReference>
<feature type="transmembrane region" description="Helical" evidence="6">
    <location>
        <begin position="77"/>
        <end position="99"/>
    </location>
</feature>
<comment type="subcellular location">
    <subcellularLocation>
        <location evidence="1">Cell membrane</location>
        <topology evidence="1">Multi-pass membrane protein</topology>
    </subcellularLocation>
</comment>
<dbReference type="Proteomes" id="UP000315395">
    <property type="component" value="Chromosome"/>
</dbReference>
<dbReference type="Pfam" id="PF06779">
    <property type="entry name" value="MFS_4"/>
    <property type="match status" value="1"/>
</dbReference>
<feature type="transmembrane region" description="Helical" evidence="6">
    <location>
        <begin position="41"/>
        <end position="65"/>
    </location>
</feature>
<evidence type="ECO:0000256" key="6">
    <source>
        <dbReference type="SAM" id="Phobius"/>
    </source>
</evidence>
<dbReference type="SUPFAM" id="SSF103473">
    <property type="entry name" value="MFS general substrate transporter"/>
    <property type="match status" value="1"/>
</dbReference>
<dbReference type="AlphaFoldDB" id="A0A516G7L2"/>
<dbReference type="PANTHER" id="PTHR23537:SF1">
    <property type="entry name" value="SUGAR TRANSPORTER"/>
    <property type="match status" value="1"/>
</dbReference>
<gene>
    <name evidence="8" type="ORF">FNH13_03530</name>
</gene>
<evidence type="ECO:0000313" key="9">
    <source>
        <dbReference type="Proteomes" id="UP000315395"/>
    </source>
</evidence>
<evidence type="ECO:0000256" key="3">
    <source>
        <dbReference type="ARBA" id="ARBA00022989"/>
    </source>
</evidence>
<feature type="transmembrane region" description="Helical" evidence="6">
    <location>
        <begin position="310"/>
        <end position="328"/>
    </location>
</feature>
<feature type="region of interest" description="Disordered" evidence="5">
    <location>
        <begin position="1"/>
        <end position="20"/>
    </location>
</feature>
<reference evidence="8 9" key="1">
    <citation type="submission" date="2019-07" db="EMBL/GenBank/DDBJ databases">
        <title>complete genome sequencing of Ornithinimicrobium sp. H23M54.</title>
        <authorList>
            <person name="Bae J.-W."/>
            <person name="Lee S.-Y."/>
        </authorList>
    </citation>
    <scope>NUCLEOTIDE SEQUENCE [LARGE SCALE GENOMIC DNA]</scope>
    <source>
        <strain evidence="8 9">H23M54</strain>
    </source>
</reference>
<proteinExistence type="predicted"/>
<name>A0A516G7L2_9MICO</name>
<evidence type="ECO:0000256" key="4">
    <source>
        <dbReference type="ARBA" id="ARBA00023136"/>
    </source>
</evidence>
<protein>
    <submittedName>
        <fullName evidence="8">YbfB/YjiJ family MFS transporter</fullName>
    </submittedName>
</protein>
<evidence type="ECO:0000259" key="7">
    <source>
        <dbReference type="PROSITE" id="PS50850"/>
    </source>
</evidence>
<dbReference type="PROSITE" id="PS50850">
    <property type="entry name" value="MFS"/>
    <property type="match status" value="1"/>
</dbReference>
<evidence type="ECO:0000256" key="1">
    <source>
        <dbReference type="ARBA" id="ARBA00004651"/>
    </source>
</evidence>
<dbReference type="EMBL" id="CP041616">
    <property type="protein sequence ID" value="QDO87521.1"/>
    <property type="molecule type" value="Genomic_DNA"/>
</dbReference>
<feature type="transmembrane region" description="Helical" evidence="6">
    <location>
        <begin position="206"/>
        <end position="224"/>
    </location>
</feature>
<sequence>MRLRGLRRGGAGGRAPHLLRHPGRLTLPPVQPVAAEGHGRLAVAIGLAAGPLVALGLARFAYALLLPAMSDDLSWSYSAAGALNTTNAAGYLLGALVAAPLARSFGTRRTFVWGTAVTTVALALTAATSTYAVLLTIRFVAGLAGALAFVLGAALVAEASHRGSRGRAAVLLGVYFGGAGAGIVAAGLLVPLLLDVTDGAGWRQGWLALAAVGAVATLAAARAARQVSDPVPAQDLARHWDRRLIGWAVVAYTCFGLGYIAYLTFISEYLTDEGMSGPLIAGFWAVVGLAAALSGLAWGPLLGRLGGSRGMAVVMTALAAGTVLPVLLDGPVAAYLSGAVVGGSFLAVVTAVSIAVRESLPQPHWTAGLAFATIAFGLGQTVGPTLTGWVSDLTADLGTGLLLSGAILVVGAVVALLQPRHPERET</sequence>
<keyword evidence="3 6" id="KW-1133">Transmembrane helix</keyword>
<dbReference type="GO" id="GO:0005886">
    <property type="term" value="C:plasma membrane"/>
    <property type="evidence" value="ECO:0007669"/>
    <property type="project" value="UniProtKB-SubCell"/>
</dbReference>
<feature type="transmembrane region" description="Helical" evidence="6">
    <location>
        <begin position="334"/>
        <end position="356"/>
    </location>
</feature>
<keyword evidence="4 6" id="KW-0472">Membrane</keyword>
<feature type="domain" description="Major facilitator superfamily (MFS) profile" evidence="7">
    <location>
        <begin position="42"/>
        <end position="423"/>
    </location>
</feature>
<dbReference type="KEGG" id="orz:FNH13_03530"/>
<keyword evidence="9" id="KW-1185">Reference proteome</keyword>